<dbReference type="RefSeq" id="WP_275634607.1">
    <property type="nucleotide sequence ID" value="NZ_JARGYD010000010.1"/>
</dbReference>
<keyword evidence="1" id="KW-0472">Membrane</keyword>
<feature type="transmembrane region" description="Helical" evidence="1">
    <location>
        <begin position="12"/>
        <end position="29"/>
    </location>
</feature>
<dbReference type="Proteomes" id="UP001595632">
    <property type="component" value="Unassembled WGS sequence"/>
</dbReference>
<reference evidence="3" key="1">
    <citation type="journal article" date="2019" name="Int. J. Syst. Evol. Microbiol.">
        <title>The Global Catalogue of Microorganisms (GCM) 10K type strain sequencing project: providing services to taxonomists for standard genome sequencing and annotation.</title>
        <authorList>
            <consortium name="The Broad Institute Genomics Platform"/>
            <consortium name="The Broad Institute Genome Sequencing Center for Infectious Disease"/>
            <person name="Wu L."/>
            <person name="Ma J."/>
        </authorList>
    </citation>
    <scope>NUCLEOTIDE SEQUENCE [LARGE SCALE GENOMIC DNA]</scope>
    <source>
        <strain evidence="3">KCTC 52366</strain>
    </source>
</reference>
<protein>
    <submittedName>
        <fullName evidence="2">Rod shape-determining protein MreD</fullName>
    </submittedName>
</protein>
<feature type="transmembrane region" description="Helical" evidence="1">
    <location>
        <begin position="105"/>
        <end position="131"/>
    </location>
</feature>
<evidence type="ECO:0000313" key="2">
    <source>
        <dbReference type="EMBL" id="MFC3145234.1"/>
    </source>
</evidence>
<dbReference type="EMBL" id="JBHRTB010000010">
    <property type="protein sequence ID" value="MFC3145234.1"/>
    <property type="molecule type" value="Genomic_DNA"/>
</dbReference>
<evidence type="ECO:0000313" key="3">
    <source>
        <dbReference type="Proteomes" id="UP001595632"/>
    </source>
</evidence>
<gene>
    <name evidence="2" type="ORF">ACFOGP_21110</name>
</gene>
<accession>A0ABV7GU93</accession>
<proteinExistence type="predicted"/>
<feature type="transmembrane region" description="Helical" evidence="1">
    <location>
        <begin position="137"/>
        <end position="162"/>
    </location>
</feature>
<organism evidence="2 3">
    <name type="scientific">Psychromarinibacter halotolerans</name>
    <dbReference type="NCBI Taxonomy" id="1775175"/>
    <lineage>
        <taxon>Bacteria</taxon>
        <taxon>Pseudomonadati</taxon>
        <taxon>Pseudomonadota</taxon>
        <taxon>Alphaproteobacteria</taxon>
        <taxon>Rhodobacterales</taxon>
        <taxon>Paracoccaceae</taxon>
        <taxon>Psychromarinibacter</taxon>
    </lineage>
</organism>
<name>A0ABV7GU93_9RHOB</name>
<keyword evidence="1" id="KW-1133">Transmembrane helix</keyword>
<keyword evidence="1" id="KW-0812">Transmembrane</keyword>
<keyword evidence="3" id="KW-1185">Reference proteome</keyword>
<evidence type="ECO:0000256" key="1">
    <source>
        <dbReference type="SAM" id="Phobius"/>
    </source>
</evidence>
<comment type="caution">
    <text evidence="2">The sequence shown here is derived from an EMBL/GenBank/DDBJ whole genome shotgun (WGS) entry which is preliminary data.</text>
</comment>
<sequence>MDRNRATVRWLYGALYAGLALFLMLMHILPTDLGPDGYPGPDLLLCITLAWVLRRPQYVPTLLIAAVFLMTDLLYMRPPGLWTALVVIAVEALRSREATLREQPLMVEIVTVAVFLAMIHIGYWLLLLLFAVPQARFALLLLEMIATLVTYPIVVVLARVVFKVQKINPADFDATRAAK</sequence>